<dbReference type="AlphaFoldDB" id="A0A840UUT2"/>
<proteinExistence type="predicted"/>
<evidence type="ECO:0000256" key="2">
    <source>
        <dbReference type="SAM" id="SignalP"/>
    </source>
</evidence>
<evidence type="ECO:0000256" key="1">
    <source>
        <dbReference type="SAM" id="MobiDB-lite"/>
    </source>
</evidence>
<feature type="region of interest" description="Disordered" evidence="1">
    <location>
        <begin position="54"/>
        <end position="126"/>
    </location>
</feature>
<name>A0A840UUT2_9BACT</name>
<gene>
    <name evidence="3" type="ORF">HNQ81_003298</name>
</gene>
<dbReference type="RefSeq" id="WP_183352326.1">
    <property type="nucleotide sequence ID" value="NZ_JACHEO010000028.1"/>
</dbReference>
<protein>
    <submittedName>
        <fullName evidence="3">Uncharacterized protein</fullName>
    </submittedName>
</protein>
<keyword evidence="2" id="KW-0732">Signal</keyword>
<evidence type="ECO:0000313" key="4">
    <source>
        <dbReference type="Proteomes" id="UP000539642"/>
    </source>
</evidence>
<comment type="caution">
    <text evidence="3">The sequence shown here is derived from an EMBL/GenBank/DDBJ whole genome shotgun (WGS) entry which is preliminary data.</text>
</comment>
<dbReference type="Proteomes" id="UP000539642">
    <property type="component" value="Unassembled WGS sequence"/>
</dbReference>
<dbReference type="EMBL" id="JACHEO010000028">
    <property type="protein sequence ID" value="MBB5349542.1"/>
    <property type="molecule type" value="Genomic_DNA"/>
</dbReference>
<feature type="signal peptide" evidence="2">
    <location>
        <begin position="1"/>
        <end position="19"/>
    </location>
</feature>
<feature type="compositionally biased region" description="Low complexity" evidence="1">
    <location>
        <begin position="67"/>
        <end position="76"/>
    </location>
</feature>
<organism evidence="3 4">
    <name type="scientific">Desulfoprunum benzoelyticum</name>
    <dbReference type="NCBI Taxonomy" id="1506996"/>
    <lineage>
        <taxon>Bacteria</taxon>
        <taxon>Pseudomonadati</taxon>
        <taxon>Thermodesulfobacteriota</taxon>
        <taxon>Desulfobulbia</taxon>
        <taxon>Desulfobulbales</taxon>
        <taxon>Desulfobulbaceae</taxon>
        <taxon>Desulfoprunum</taxon>
    </lineage>
</organism>
<sequence length="126" mass="14201">MKKMITVVFVLGLAVPAYSGDYLGQLSRNPYTPNSTSGPGYQDFRIKQSMRNKYTSDGPELFDSDNNYRGRMNGNRYDSDSISNPYGRYGSRYSSDSINNPYGAGSRYRHDSPNNPYGSGWSIYDD</sequence>
<feature type="chain" id="PRO_5032360964" evidence="2">
    <location>
        <begin position="20"/>
        <end position="126"/>
    </location>
</feature>
<keyword evidence="4" id="KW-1185">Reference proteome</keyword>
<feature type="compositionally biased region" description="Low complexity" evidence="1">
    <location>
        <begin position="86"/>
        <end position="95"/>
    </location>
</feature>
<reference evidence="3 4" key="1">
    <citation type="submission" date="2020-08" db="EMBL/GenBank/DDBJ databases">
        <title>Genomic Encyclopedia of Type Strains, Phase IV (KMG-IV): sequencing the most valuable type-strain genomes for metagenomic binning, comparative biology and taxonomic classification.</title>
        <authorList>
            <person name="Goeker M."/>
        </authorList>
    </citation>
    <scope>NUCLEOTIDE SEQUENCE [LARGE SCALE GENOMIC DNA]</scope>
    <source>
        <strain evidence="3 4">DSM 28570</strain>
    </source>
</reference>
<evidence type="ECO:0000313" key="3">
    <source>
        <dbReference type="EMBL" id="MBB5349542.1"/>
    </source>
</evidence>
<accession>A0A840UUT2</accession>